<dbReference type="SUPFAM" id="SSF52540">
    <property type="entry name" value="P-loop containing nucleoside triphosphate hydrolases"/>
    <property type="match status" value="1"/>
</dbReference>
<evidence type="ECO:0000256" key="4">
    <source>
        <dbReference type="PROSITE-ProRule" id="PRU00283"/>
    </source>
</evidence>
<dbReference type="GO" id="GO:0007018">
    <property type="term" value="P:microtubule-based movement"/>
    <property type="evidence" value="ECO:0007669"/>
    <property type="project" value="InterPro"/>
</dbReference>
<dbReference type="Pfam" id="PF00307">
    <property type="entry name" value="CH"/>
    <property type="match status" value="1"/>
</dbReference>
<dbReference type="EMBL" id="RWGY01000029">
    <property type="protein sequence ID" value="TVU20532.1"/>
    <property type="molecule type" value="Genomic_DNA"/>
</dbReference>
<dbReference type="InterPro" id="IPR001752">
    <property type="entry name" value="Kinesin_motor_dom"/>
</dbReference>
<feature type="compositionally biased region" description="Basic and acidic residues" evidence="6">
    <location>
        <begin position="937"/>
        <end position="947"/>
    </location>
</feature>
<dbReference type="AlphaFoldDB" id="A0A5J9U9X1"/>
<reference evidence="9 10" key="1">
    <citation type="journal article" date="2019" name="Sci. Rep.">
        <title>A high-quality genome of Eragrostis curvula grass provides insights into Poaceae evolution and supports new strategies to enhance forage quality.</title>
        <authorList>
            <person name="Carballo J."/>
            <person name="Santos B.A.C.M."/>
            <person name="Zappacosta D."/>
            <person name="Garbus I."/>
            <person name="Selva J.P."/>
            <person name="Gallo C.A."/>
            <person name="Diaz A."/>
            <person name="Albertini E."/>
            <person name="Caccamo M."/>
            <person name="Echenique V."/>
        </authorList>
    </citation>
    <scope>NUCLEOTIDE SEQUENCE [LARGE SCALE GENOMIC DNA]</scope>
    <source>
        <strain evidence="10">cv. Victoria</strain>
        <tissue evidence="9">Leaf</tissue>
    </source>
</reference>
<dbReference type="InterPro" id="IPR001715">
    <property type="entry name" value="CH_dom"/>
</dbReference>
<evidence type="ECO:0000259" key="7">
    <source>
        <dbReference type="PROSITE" id="PS50021"/>
    </source>
</evidence>
<dbReference type="SUPFAM" id="SSF47576">
    <property type="entry name" value="Calponin-homology domain, CH-domain"/>
    <property type="match status" value="1"/>
</dbReference>
<feature type="binding site" evidence="4">
    <location>
        <begin position="569"/>
        <end position="576"/>
    </location>
    <ligand>
        <name>ATP</name>
        <dbReference type="ChEBI" id="CHEBI:30616"/>
    </ligand>
</feature>
<dbReference type="InterPro" id="IPR027417">
    <property type="entry name" value="P-loop_NTPase"/>
</dbReference>
<gene>
    <name evidence="9" type="ORF">EJB05_36745</name>
</gene>
<dbReference type="PROSITE" id="PS50067">
    <property type="entry name" value="KINESIN_MOTOR_2"/>
    <property type="match status" value="1"/>
</dbReference>
<dbReference type="PANTHER" id="PTHR47972">
    <property type="entry name" value="KINESIN-LIKE PROTEIN KLP-3"/>
    <property type="match status" value="1"/>
</dbReference>
<dbReference type="Gramene" id="TVU20532">
    <property type="protein sequence ID" value="TVU20532"/>
    <property type="gene ID" value="EJB05_36745"/>
</dbReference>
<dbReference type="PROSITE" id="PS50021">
    <property type="entry name" value="CH"/>
    <property type="match status" value="1"/>
</dbReference>
<evidence type="ECO:0000256" key="1">
    <source>
        <dbReference type="ARBA" id="ARBA00010899"/>
    </source>
</evidence>
<dbReference type="FunFam" id="1.10.418.10:FF:000065">
    <property type="entry name" value="p-loop nucleoside triphosphate hydrolase superfamily protein with CH (Calponin Homology) domain"/>
    <property type="match status" value="1"/>
</dbReference>
<dbReference type="InterPro" id="IPR027640">
    <property type="entry name" value="Kinesin-like_fam"/>
</dbReference>
<evidence type="ECO:0000313" key="9">
    <source>
        <dbReference type="EMBL" id="TVU20532.1"/>
    </source>
</evidence>
<evidence type="ECO:0000256" key="6">
    <source>
        <dbReference type="SAM" id="MobiDB-lite"/>
    </source>
</evidence>
<name>A0A5J9U9X1_9POAL</name>
<dbReference type="FunFam" id="3.40.850.10:FF:000178">
    <property type="entry name" value="Kinesin-related protein3"/>
    <property type="match status" value="1"/>
</dbReference>
<evidence type="ECO:0000256" key="3">
    <source>
        <dbReference type="ARBA" id="ARBA00023175"/>
    </source>
</evidence>
<dbReference type="GO" id="GO:0008017">
    <property type="term" value="F:microtubule binding"/>
    <property type="evidence" value="ECO:0007669"/>
    <property type="project" value="InterPro"/>
</dbReference>
<feature type="compositionally biased region" description="Polar residues" evidence="6">
    <location>
        <begin position="951"/>
        <end position="968"/>
    </location>
</feature>
<dbReference type="Gene3D" id="1.10.418.10">
    <property type="entry name" value="Calponin-like domain"/>
    <property type="match status" value="1"/>
</dbReference>
<comment type="caution">
    <text evidence="9">The sequence shown here is derived from an EMBL/GenBank/DDBJ whole genome shotgun (WGS) entry which is preliminary data.</text>
</comment>
<sequence length="1002" mass="111680">MGSVDGDSDGIHAANRRAEVIEWLGALLPEFSLASDSSDEELRELLSDGTVLCNIVNTLIPGVLEGSWDSYASSDQRSGNVKKFLSVIADMGLPGFSVKDLDEGSMSSVVECLLVLRDSVDTRLGDNTQLDVAKTASRKQWGVPETDKPQVPGAMQGRRSPGENKRNGVPDSKGQQKTSVFSGQKFREVFQLRRGSYSDLPAAKISEMMHSSSLDSAPTQSLINVVNGILDESIERKKGEIPHRVVYLLRKVIQEIERRLCTQAEHIRSQNIIVKTREEKYRSKIKALEILVNGTNEENQMTINRLQVVKEEKSKIEERRKLGEQDVMRLMKEKEHSENIIGSLKKEIEVMNRTHGQQIEQIERRAKQMEEQLTTKVKEMEYLLQQSNKKIEEVEAASELNSQLWNKRENIFQSYVDNQILHVKDIRISSRSIRNDMYALQMKLREEMSDLGSGLKCLVDAAENYHKVLAENQKLFNEVQELKGNIRVYCRVRPFLPGQDKKSTTVDYIGENGELLISNPFKQGKDGHRMFKFNKVFSPFASQADVFSDIQPLIRSVLDGFNVCIFAYGQTGSGKTYTMSGPSTSKKDWGVNYRALNDLFDISLSRRNAFSYEVGVQMVEIYNEQVRDLVVSLFAIQPNGLVVPDASLHSVKSTSDVLDLMEIGQANRAVGSTALNERSSRSHSILTVHVRGLDLKNGSTSRGCLHLIDLAGSERVERSEATGDRLKEAQHINKSLSALGDVIFALAQKNSHVPYRNSKLTQVLQSSLGGQAKTLMFVQINPDVESYSETISTLKFAERVSGVELGAARSNKEGKDIKELLEQVSSLKDTISRKDMEIEQLHLIKVKAPNLSFDRNGAGLTKNTVNQPSQLLSGERILKASDRVVSDPQSFVEVNGDSDHNSPTDIAHEGLGEAEYEDNASDDGLSAGETENSTSDRTNEMTTERMHRGTSRISRFSLTKNGQPSMNRSKPKDAVLKTPGQTKAPPNHVTGGSSVRGSKRWQ</sequence>
<evidence type="ECO:0000256" key="5">
    <source>
        <dbReference type="SAM" id="Coils"/>
    </source>
</evidence>
<dbReference type="GO" id="GO:0005874">
    <property type="term" value="C:microtubule"/>
    <property type="evidence" value="ECO:0007669"/>
    <property type="project" value="UniProtKB-KW"/>
</dbReference>
<feature type="region of interest" description="Disordered" evidence="6">
    <location>
        <begin position="916"/>
        <end position="1002"/>
    </location>
</feature>
<accession>A0A5J9U9X1</accession>
<dbReference type="Gene3D" id="3.40.850.10">
    <property type="entry name" value="Kinesin motor domain"/>
    <property type="match status" value="1"/>
</dbReference>
<keyword evidence="10" id="KW-1185">Reference proteome</keyword>
<keyword evidence="4" id="KW-0547">Nucleotide-binding</keyword>
<dbReference type="PRINTS" id="PR00380">
    <property type="entry name" value="KINESINHEAVY"/>
</dbReference>
<feature type="region of interest" description="Disordered" evidence="6">
    <location>
        <begin position="134"/>
        <end position="178"/>
    </location>
</feature>
<dbReference type="FunFam" id="3.40.850.10:FF:000111">
    <property type="entry name" value="p-loop nucleoside triphosphate hydrolase superfamily protein with CH (Calponin Homology) domain"/>
    <property type="match status" value="1"/>
</dbReference>
<keyword evidence="3 4" id="KW-0505">Motor protein</keyword>
<dbReference type="Pfam" id="PF00225">
    <property type="entry name" value="Kinesin"/>
    <property type="match status" value="1"/>
</dbReference>
<feature type="domain" description="Kinesin motor" evidence="8">
    <location>
        <begin position="485"/>
        <end position="803"/>
    </location>
</feature>
<keyword evidence="2" id="KW-0493">Microtubule</keyword>
<keyword evidence="5" id="KW-0175">Coiled coil</keyword>
<feature type="coiled-coil region" evidence="5">
    <location>
        <begin position="352"/>
        <end position="397"/>
    </location>
</feature>
<feature type="domain" description="Calponin-homology (CH)" evidence="7">
    <location>
        <begin position="14"/>
        <end position="121"/>
    </location>
</feature>
<dbReference type="InterPro" id="IPR036872">
    <property type="entry name" value="CH_dom_sf"/>
</dbReference>
<dbReference type="SMART" id="SM00129">
    <property type="entry name" value="KISc"/>
    <property type="match status" value="1"/>
</dbReference>
<dbReference type="GO" id="GO:0003777">
    <property type="term" value="F:microtubule motor activity"/>
    <property type="evidence" value="ECO:0007669"/>
    <property type="project" value="InterPro"/>
</dbReference>
<evidence type="ECO:0000256" key="2">
    <source>
        <dbReference type="ARBA" id="ARBA00022701"/>
    </source>
</evidence>
<proteinExistence type="inferred from homology"/>
<organism evidence="9 10">
    <name type="scientific">Eragrostis curvula</name>
    <name type="common">weeping love grass</name>
    <dbReference type="NCBI Taxonomy" id="38414"/>
    <lineage>
        <taxon>Eukaryota</taxon>
        <taxon>Viridiplantae</taxon>
        <taxon>Streptophyta</taxon>
        <taxon>Embryophyta</taxon>
        <taxon>Tracheophyta</taxon>
        <taxon>Spermatophyta</taxon>
        <taxon>Magnoliopsida</taxon>
        <taxon>Liliopsida</taxon>
        <taxon>Poales</taxon>
        <taxon>Poaceae</taxon>
        <taxon>PACMAD clade</taxon>
        <taxon>Chloridoideae</taxon>
        <taxon>Eragrostideae</taxon>
        <taxon>Eragrostidinae</taxon>
        <taxon>Eragrostis</taxon>
    </lineage>
</organism>
<comment type="similarity">
    <text evidence="1">Belongs to the TRAFAC class myosin-kinesin ATPase superfamily. Kinesin family. KIN-14 subfamily.</text>
</comment>
<keyword evidence="4" id="KW-0067">ATP-binding</keyword>
<evidence type="ECO:0000313" key="10">
    <source>
        <dbReference type="Proteomes" id="UP000324897"/>
    </source>
</evidence>
<dbReference type="OrthoDB" id="3176171at2759"/>
<evidence type="ECO:0000259" key="8">
    <source>
        <dbReference type="PROSITE" id="PS50067"/>
    </source>
</evidence>
<dbReference type="SMART" id="SM00033">
    <property type="entry name" value="CH"/>
    <property type="match status" value="1"/>
</dbReference>
<dbReference type="GO" id="GO:0005524">
    <property type="term" value="F:ATP binding"/>
    <property type="evidence" value="ECO:0007669"/>
    <property type="project" value="UniProtKB-UniRule"/>
</dbReference>
<protein>
    <recommendedName>
        <fullName evidence="11">Kinesin motor domain-containing protein</fullName>
    </recommendedName>
</protein>
<evidence type="ECO:0008006" key="11">
    <source>
        <dbReference type="Google" id="ProtNLM"/>
    </source>
</evidence>
<dbReference type="InterPro" id="IPR036961">
    <property type="entry name" value="Kinesin_motor_dom_sf"/>
</dbReference>
<dbReference type="PANTHER" id="PTHR47972:SF14">
    <property type="entry name" value="KINESIN-LIKE PROTEIN KIN-14J"/>
    <property type="match status" value="1"/>
</dbReference>
<dbReference type="Proteomes" id="UP000324897">
    <property type="component" value="Chromosome 7"/>
</dbReference>